<feature type="compositionally biased region" description="Polar residues" evidence="1">
    <location>
        <begin position="19"/>
        <end position="40"/>
    </location>
</feature>
<organism evidence="2 3">
    <name type="scientific">Collybia nuda</name>
    <dbReference type="NCBI Taxonomy" id="64659"/>
    <lineage>
        <taxon>Eukaryota</taxon>
        <taxon>Fungi</taxon>
        <taxon>Dikarya</taxon>
        <taxon>Basidiomycota</taxon>
        <taxon>Agaricomycotina</taxon>
        <taxon>Agaricomycetes</taxon>
        <taxon>Agaricomycetidae</taxon>
        <taxon>Agaricales</taxon>
        <taxon>Tricholomatineae</taxon>
        <taxon>Clitocybaceae</taxon>
        <taxon>Collybia</taxon>
    </lineage>
</organism>
<proteinExistence type="predicted"/>
<evidence type="ECO:0000313" key="3">
    <source>
        <dbReference type="Proteomes" id="UP000807353"/>
    </source>
</evidence>
<comment type="caution">
    <text evidence="2">The sequence shown here is derived from an EMBL/GenBank/DDBJ whole genome shotgun (WGS) entry which is preliminary data.</text>
</comment>
<evidence type="ECO:0000256" key="1">
    <source>
        <dbReference type="SAM" id="MobiDB-lite"/>
    </source>
</evidence>
<reference evidence="2" key="1">
    <citation type="submission" date="2020-11" db="EMBL/GenBank/DDBJ databases">
        <authorList>
            <consortium name="DOE Joint Genome Institute"/>
            <person name="Ahrendt S."/>
            <person name="Riley R."/>
            <person name="Andreopoulos W."/>
            <person name="Labutti K."/>
            <person name="Pangilinan J."/>
            <person name="Ruiz-Duenas F.J."/>
            <person name="Barrasa J.M."/>
            <person name="Sanchez-Garcia M."/>
            <person name="Camarero S."/>
            <person name="Miyauchi S."/>
            <person name="Serrano A."/>
            <person name="Linde D."/>
            <person name="Babiker R."/>
            <person name="Drula E."/>
            <person name="Ayuso-Fernandez I."/>
            <person name="Pacheco R."/>
            <person name="Padilla G."/>
            <person name="Ferreira P."/>
            <person name="Barriuso J."/>
            <person name="Kellner H."/>
            <person name="Castanera R."/>
            <person name="Alfaro M."/>
            <person name="Ramirez L."/>
            <person name="Pisabarro A.G."/>
            <person name="Kuo A."/>
            <person name="Tritt A."/>
            <person name="Lipzen A."/>
            <person name="He G."/>
            <person name="Yan M."/>
            <person name="Ng V."/>
            <person name="Cullen D."/>
            <person name="Martin F."/>
            <person name="Rosso M.-N."/>
            <person name="Henrissat B."/>
            <person name="Hibbett D."/>
            <person name="Martinez A.T."/>
            <person name="Grigoriev I.V."/>
        </authorList>
    </citation>
    <scope>NUCLEOTIDE SEQUENCE</scope>
    <source>
        <strain evidence="2">CBS 247.69</strain>
    </source>
</reference>
<dbReference type="InterPro" id="IPR036028">
    <property type="entry name" value="SH3-like_dom_sf"/>
</dbReference>
<dbReference type="Gene3D" id="2.30.30.40">
    <property type="entry name" value="SH3 Domains"/>
    <property type="match status" value="1"/>
</dbReference>
<feature type="non-terminal residue" evidence="2">
    <location>
        <position position="141"/>
    </location>
</feature>
<evidence type="ECO:0008006" key="4">
    <source>
        <dbReference type="Google" id="ProtNLM"/>
    </source>
</evidence>
<dbReference type="OrthoDB" id="5340910at2759"/>
<dbReference type="EMBL" id="MU150248">
    <property type="protein sequence ID" value="KAF9465387.1"/>
    <property type="molecule type" value="Genomic_DNA"/>
</dbReference>
<dbReference type="Proteomes" id="UP000807353">
    <property type="component" value="Unassembled WGS sequence"/>
</dbReference>
<dbReference type="SUPFAM" id="SSF50044">
    <property type="entry name" value="SH3-domain"/>
    <property type="match status" value="1"/>
</dbReference>
<gene>
    <name evidence="2" type="ORF">BDZ94DRAFT_1131869</name>
</gene>
<protein>
    <recommendedName>
        <fullName evidence="4">SH3 domain-containing protein</fullName>
    </recommendedName>
</protein>
<sequence>MSVRPFSPSESFAFPKPPTVQSGDWSNAGSRPQSSSTLATLKSPEISYLGSPIPPTPALPKDPFADPSKPEFVGVETICRPFVPTLGDELAVAIGDSVKVLNIFDDGWAMVEKVPEGTEVVKSQSGLIPIDCLRAVDQDLP</sequence>
<accession>A0A9P5YB08</accession>
<dbReference type="AlphaFoldDB" id="A0A9P5YB08"/>
<feature type="region of interest" description="Disordered" evidence="1">
    <location>
        <begin position="1"/>
        <end position="66"/>
    </location>
</feature>
<evidence type="ECO:0000313" key="2">
    <source>
        <dbReference type="EMBL" id="KAF9465387.1"/>
    </source>
</evidence>
<name>A0A9P5YB08_9AGAR</name>
<keyword evidence="3" id="KW-1185">Reference proteome</keyword>